<dbReference type="InterPro" id="IPR036322">
    <property type="entry name" value="WD40_repeat_dom_sf"/>
</dbReference>
<reference evidence="4" key="1">
    <citation type="submission" date="2019-05" db="EMBL/GenBank/DDBJ databases">
        <title>Whole genome sequencing of Pseudanabaena catenata USMAC16.</title>
        <authorList>
            <person name="Khan Z."/>
            <person name="Omar W.M."/>
            <person name="Convey P."/>
            <person name="Merican F."/>
            <person name="Najimudin N."/>
        </authorList>
    </citation>
    <scope>NUCLEOTIDE SEQUENCE</scope>
    <source>
        <strain evidence="4">USMAC16</strain>
    </source>
</reference>
<gene>
    <name evidence="4" type="ORF">FEV09_02455</name>
</gene>
<evidence type="ECO:0000313" key="4">
    <source>
        <dbReference type="EMBL" id="MDG3493410.1"/>
    </source>
</evidence>
<accession>A0A9X4RGW8</accession>
<dbReference type="PROSITE" id="PS50294">
    <property type="entry name" value="WD_REPEATS_REGION"/>
    <property type="match status" value="2"/>
</dbReference>
<dbReference type="Proteomes" id="UP001152872">
    <property type="component" value="Unassembled WGS sequence"/>
</dbReference>
<evidence type="ECO:0000256" key="1">
    <source>
        <dbReference type="ARBA" id="ARBA00022574"/>
    </source>
</evidence>
<dbReference type="RefSeq" id="WP_009625452.1">
    <property type="nucleotide sequence ID" value="NZ_VBTY01000011.1"/>
</dbReference>
<dbReference type="PROSITE" id="PS00678">
    <property type="entry name" value="WD_REPEATS_1"/>
    <property type="match status" value="1"/>
</dbReference>
<name>A0A9X4RGW8_9CYAN</name>
<feature type="repeat" description="WD" evidence="3">
    <location>
        <begin position="634"/>
        <end position="660"/>
    </location>
</feature>
<evidence type="ECO:0000256" key="2">
    <source>
        <dbReference type="ARBA" id="ARBA00022737"/>
    </source>
</evidence>
<organism evidence="4 5">
    <name type="scientific">Pseudanabaena catenata USMAC16</name>
    <dbReference type="NCBI Taxonomy" id="1855837"/>
    <lineage>
        <taxon>Bacteria</taxon>
        <taxon>Bacillati</taxon>
        <taxon>Cyanobacteriota</taxon>
        <taxon>Cyanophyceae</taxon>
        <taxon>Pseudanabaenales</taxon>
        <taxon>Pseudanabaenaceae</taxon>
        <taxon>Pseudanabaena</taxon>
    </lineage>
</organism>
<protein>
    <recommendedName>
        <fullName evidence="6">WD40 repeat-containing protein</fullName>
    </recommendedName>
</protein>
<proteinExistence type="predicted"/>
<dbReference type="SUPFAM" id="SSF50978">
    <property type="entry name" value="WD40 repeat-like"/>
    <property type="match status" value="1"/>
</dbReference>
<dbReference type="PROSITE" id="PS50082">
    <property type="entry name" value="WD_REPEATS_2"/>
    <property type="match status" value="2"/>
</dbReference>
<dbReference type="PANTHER" id="PTHR22847:SF637">
    <property type="entry name" value="WD REPEAT DOMAIN 5B"/>
    <property type="match status" value="1"/>
</dbReference>
<dbReference type="InterPro" id="IPR019775">
    <property type="entry name" value="WD40_repeat_CS"/>
</dbReference>
<sequence length="721" mass="80348">MSVNQIGLEIPKKELNFKIGSEKNSFPVVVINNSNQFSSFQIELIAAGADIQGADYEWYTISPDVSVKIPPGDLVEFVVSIIEPPISGFSGIMNITVRAFSIELREENREVLRVNIQEGSRGSILKAEIPTQKIQAIPLDNLEITVLIGNPSQQNTNVTLSCLGLPDTWFPTGNMQQFTVKGGSQYIATFLCTLPFDLDAIAKSYEFTIDISHTNGLPSQLKSSLDVLPKGSLAVVCSPKAQTIPARRSWKLWWKLWASSPARFDLIADNASNLIQKIDFELENVRSSDYKDFTFEVSPNDIEIPPFSQRDFTLQIDKARPWIGREKRLNLLIKANWQDIRVNTIDEVQPIEVIVKPIVPLAPLILLSIIFLLILWWFSPFNPINPFPPHRNTVTSVQYDGAGIHAISSSNDRTIQTWDVSGFENPFVNQNLGILTEAQKAIRTVRYRPVNNDLIAAGLENGEIQILDAQGKKKQPIATFIYQTDDRVFGLDYTLDSRNLFSGHGSGNLLRWDLQNLFTNPPNQPSQIKKFDFAINAIALVGKDDSTLAIAGRYNQLVLWNWVTNTVKPITYPNVGGQDDYIQSIAVPNNQRNFLATADNQGFISIWDLNTCLQSDRPCQIIEGWKDAHNGKPVRSVAFSAEGCYLVSGGDDGETKLWTLTPRGKRTGDLKGKVLGTNSYAVSAVDTHLNSQDILAISGTTEGRVISHKTERQFRLGCDQK</sequence>
<feature type="repeat" description="WD" evidence="3">
    <location>
        <begin position="387"/>
        <end position="421"/>
    </location>
</feature>
<dbReference type="Pfam" id="PF00400">
    <property type="entry name" value="WD40"/>
    <property type="match status" value="2"/>
</dbReference>
<dbReference type="AlphaFoldDB" id="A0A9X4RGW8"/>
<dbReference type="Gene3D" id="2.130.10.10">
    <property type="entry name" value="YVTN repeat-like/Quinoprotein amine dehydrogenase"/>
    <property type="match status" value="2"/>
</dbReference>
<dbReference type="EMBL" id="VBTY01000011">
    <property type="protein sequence ID" value="MDG3493410.1"/>
    <property type="molecule type" value="Genomic_DNA"/>
</dbReference>
<dbReference type="InterPro" id="IPR001680">
    <property type="entry name" value="WD40_rpt"/>
</dbReference>
<comment type="caution">
    <text evidence="4">The sequence shown here is derived from an EMBL/GenBank/DDBJ whole genome shotgun (WGS) entry which is preliminary data.</text>
</comment>
<keyword evidence="1 3" id="KW-0853">WD repeat</keyword>
<dbReference type="InterPro" id="IPR015943">
    <property type="entry name" value="WD40/YVTN_repeat-like_dom_sf"/>
</dbReference>
<dbReference type="PANTHER" id="PTHR22847">
    <property type="entry name" value="WD40 REPEAT PROTEIN"/>
    <property type="match status" value="1"/>
</dbReference>
<keyword evidence="2" id="KW-0677">Repeat</keyword>
<dbReference type="SMART" id="SM00320">
    <property type="entry name" value="WD40"/>
    <property type="match status" value="6"/>
</dbReference>
<evidence type="ECO:0000313" key="5">
    <source>
        <dbReference type="Proteomes" id="UP001152872"/>
    </source>
</evidence>
<evidence type="ECO:0008006" key="6">
    <source>
        <dbReference type="Google" id="ProtNLM"/>
    </source>
</evidence>
<evidence type="ECO:0000256" key="3">
    <source>
        <dbReference type="PROSITE-ProRule" id="PRU00221"/>
    </source>
</evidence>
<keyword evidence="5" id="KW-1185">Reference proteome</keyword>